<dbReference type="Proteomes" id="UP001595629">
    <property type="component" value="Unassembled WGS sequence"/>
</dbReference>
<dbReference type="InterPro" id="IPR001509">
    <property type="entry name" value="Epimerase_deHydtase"/>
</dbReference>
<evidence type="ECO:0000259" key="1">
    <source>
        <dbReference type="Pfam" id="PF01370"/>
    </source>
</evidence>
<dbReference type="InterPro" id="IPR036291">
    <property type="entry name" value="NAD(P)-bd_dom_sf"/>
</dbReference>
<dbReference type="SUPFAM" id="SSF51735">
    <property type="entry name" value="NAD(P)-binding Rossmann-fold domains"/>
    <property type="match status" value="1"/>
</dbReference>
<accession>A0ABV7TAI3</accession>
<dbReference type="EMBL" id="JBHRXI010000001">
    <property type="protein sequence ID" value="MFC3612577.1"/>
    <property type="molecule type" value="Genomic_DNA"/>
</dbReference>
<evidence type="ECO:0000313" key="2">
    <source>
        <dbReference type="EMBL" id="MFC3612577.1"/>
    </source>
</evidence>
<gene>
    <name evidence="2" type="ORF">ACFORG_02290</name>
</gene>
<sequence>MTKTQVLVLGATGRIGGVLRSFWPAGAFPSPVTWQARRIGAGPDFKVFDPISEPAEFARAVRGRTVLCLAGPVPGRGEGDPEDHVRLAEVAIRAAGEGGGGPVLLASSAAVYGAAGGVLDEGVPLRPLSDYGRAKARMEEVAARLADQIGVRVTSLRIGNVAGCDAILGGWRPGFMLDRFADGRTPRRSYVGPASLARILGDLVARRDLPPALNVALPGVVEMGALLDAAGLEWTPRPAPDSAIEVVELSTRALGTFTRLDPSANLPATLVREWQDWQA</sequence>
<protein>
    <submittedName>
        <fullName evidence="2">NAD-dependent epimerase/dehydratase family protein</fullName>
    </submittedName>
</protein>
<name>A0ABV7TAI3_9RHOB</name>
<dbReference type="Gene3D" id="3.40.50.720">
    <property type="entry name" value="NAD(P)-binding Rossmann-like Domain"/>
    <property type="match status" value="1"/>
</dbReference>
<comment type="caution">
    <text evidence="2">The sequence shown here is derived from an EMBL/GenBank/DDBJ whole genome shotgun (WGS) entry which is preliminary data.</text>
</comment>
<reference evidence="3" key="1">
    <citation type="journal article" date="2019" name="Int. J. Syst. Evol. Microbiol.">
        <title>The Global Catalogue of Microorganisms (GCM) 10K type strain sequencing project: providing services to taxonomists for standard genome sequencing and annotation.</title>
        <authorList>
            <consortium name="The Broad Institute Genomics Platform"/>
            <consortium name="The Broad Institute Genome Sequencing Center for Infectious Disease"/>
            <person name="Wu L."/>
            <person name="Ma J."/>
        </authorList>
    </citation>
    <scope>NUCLEOTIDE SEQUENCE [LARGE SCALE GENOMIC DNA]</scope>
    <source>
        <strain evidence="3">KCTC 42911</strain>
    </source>
</reference>
<dbReference type="Pfam" id="PF01370">
    <property type="entry name" value="Epimerase"/>
    <property type="match status" value="1"/>
</dbReference>
<feature type="domain" description="NAD-dependent epimerase/dehydratase" evidence="1">
    <location>
        <begin position="6"/>
        <end position="163"/>
    </location>
</feature>
<keyword evidence="3" id="KW-1185">Reference proteome</keyword>
<proteinExistence type="predicted"/>
<evidence type="ECO:0000313" key="3">
    <source>
        <dbReference type="Proteomes" id="UP001595629"/>
    </source>
</evidence>
<dbReference type="RefSeq" id="WP_386733753.1">
    <property type="nucleotide sequence ID" value="NZ_JBHRXI010000001.1"/>
</dbReference>
<organism evidence="2 3">
    <name type="scientific">Lutimaribacter marinistellae</name>
    <dbReference type="NCBI Taxonomy" id="1820329"/>
    <lineage>
        <taxon>Bacteria</taxon>
        <taxon>Pseudomonadati</taxon>
        <taxon>Pseudomonadota</taxon>
        <taxon>Alphaproteobacteria</taxon>
        <taxon>Rhodobacterales</taxon>
        <taxon>Roseobacteraceae</taxon>
        <taxon>Lutimaribacter</taxon>
    </lineage>
</organism>